<evidence type="ECO:0000313" key="1">
    <source>
        <dbReference type="EMBL" id="AFE03984.1"/>
    </source>
</evidence>
<dbReference type="STRING" id="1144275.COCOR_01283"/>
<dbReference type="Proteomes" id="UP000007587">
    <property type="component" value="Chromosome"/>
</dbReference>
<proteinExistence type="predicted"/>
<reference evidence="1 2" key="1">
    <citation type="journal article" date="2012" name="J. Bacteriol.">
        <title>Complete Genome Sequence of the Fruiting Myxobacterium Corallococcus coralloides DSM 2259.</title>
        <authorList>
            <person name="Huntley S."/>
            <person name="Zhang Y."/>
            <person name="Treuner-Lange A."/>
            <person name="Kneip S."/>
            <person name="Sensen C.W."/>
            <person name="Sogaard-Andersen L."/>
        </authorList>
    </citation>
    <scope>NUCLEOTIDE SEQUENCE [LARGE SCALE GENOMIC DNA]</scope>
    <source>
        <strain evidence="2">ATCC 25202 / DSM 2259 / NBRC 100086 / M2</strain>
    </source>
</reference>
<sequence length="277" mass="31569">MSKTINEHIHTERARNKQPSIALNFPDITANTPDEAAQAAKSEAQLLISLLAVHRGGAGSIFAIHIRHSDSGMTYFMVITPQYQGNQIGGHAGGEQPQTIRQRMERLRSSDRLRLYVELYREALREPNNDLMCFRFWSLLETIARSKSLSGQPKLDWEGNQLINGKGLPRTIQDQAEEIVFELLRRTLAHRGYAESSFSSNLEQGKISELIPIWYRRRNCVAHGGDCLCRNPGLSTEQTKFKNCKRARDKVTLETMDPYVDTLRSITWRIVDSELDQ</sequence>
<dbReference type="KEGG" id="ccx:COCOR_01283"/>
<dbReference type="HOGENOM" id="CLU_1003680_0_0_7"/>
<gene>
    <name evidence="1" type="ordered locus">COCOR_01283</name>
</gene>
<keyword evidence="2" id="KW-1185">Reference proteome</keyword>
<dbReference type="OrthoDB" id="5106190at2"/>
<dbReference type="EMBL" id="CP003389">
    <property type="protein sequence ID" value="AFE03984.1"/>
    <property type="molecule type" value="Genomic_DNA"/>
</dbReference>
<organism evidence="1 2">
    <name type="scientific">Corallococcus coralloides (strain ATCC 25202 / DSM 2259 / NBRC 100086 / M2)</name>
    <name type="common">Myxococcus coralloides</name>
    <dbReference type="NCBI Taxonomy" id="1144275"/>
    <lineage>
        <taxon>Bacteria</taxon>
        <taxon>Pseudomonadati</taxon>
        <taxon>Myxococcota</taxon>
        <taxon>Myxococcia</taxon>
        <taxon>Myxococcales</taxon>
        <taxon>Cystobacterineae</taxon>
        <taxon>Myxococcaceae</taxon>
        <taxon>Corallococcus</taxon>
    </lineage>
</organism>
<protein>
    <recommendedName>
        <fullName evidence="3">Apea-like HEPN domain-containing protein</fullName>
    </recommendedName>
</protein>
<dbReference type="InParanoid" id="H8MS32"/>
<evidence type="ECO:0000313" key="2">
    <source>
        <dbReference type="Proteomes" id="UP000007587"/>
    </source>
</evidence>
<reference evidence="2" key="2">
    <citation type="submission" date="2012-03" db="EMBL/GenBank/DDBJ databases">
        <title>Genome sequence of the fruiting myxobacterium Corallococcus coralloides DSM 2259.</title>
        <authorList>
            <person name="Huntley S."/>
            <person name="Zhang Y."/>
            <person name="Treuner-Lange A."/>
            <person name="Sensen C.W."/>
            <person name="Sogaard-Andersen L."/>
        </authorList>
    </citation>
    <scope>NUCLEOTIDE SEQUENCE [LARGE SCALE GENOMIC DNA]</scope>
    <source>
        <strain evidence="2">ATCC 25202 / DSM 2259 / NBRC 100086 / M2</strain>
    </source>
</reference>
<accession>H8MS32</accession>
<dbReference type="AlphaFoldDB" id="H8MS32"/>
<dbReference type="RefSeq" id="WP_014394134.1">
    <property type="nucleotide sequence ID" value="NC_017030.1"/>
</dbReference>
<evidence type="ECO:0008006" key="3">
    <source>
        <dbReference type="Google" id="ProtNLM"/>
    </source>
</evidence>
<name>H8MS32_CORCM</name>